<name>A0A3Q4HTA2_NEOBR</name>
<dbReference type="STRING" id="32507.ENSNBRP00000024203"/>
<dbReference type="Proteomes" id="UP000261580">
    <property type="component" value="Unassembled WGS sequence"/>
</dbReference>
<dbReference type="Ensembl" id="ENSNBRT00000024839.1">
    <property type="protein sequence ID" value="ENSNBRP00000024203.1"/>
    <property type="gene ID" value="ENSNBRG00000018522.1"/>
</dbReference>
<sequence length="63" mass="6964">LLQTAYNGSTSQVRIHDEVSEEFPIMTGVRQGDVVSPLLFNIVIDAIMRKAFKGRRGVQASTD</sequence>
<dbReference type="Bgee" id="ENSNBRG00000018522">
    <property type="expression patterns" value="Expressed in brain and 2 other cell types or tissues"/>
</dbReference>
<proteinExistence type="predicted"/>
<protein>
    <submittedName>
        <fullName evidence="1">Uncharacterized protein</fullName>
    </submittedName>
</protein>
<dbReference type="OMA" id="QTAYNGS"/>
<evidence type="ECO:0000313" key="1">
    <source>
        <dbReference type="Ensembl" id="ENSNBRP00000024203.1"/>
    </source>
</evidence>
<organism evidence="1 2">
    <name type="scientific">Neolamprologus brichardi</name>
    <name type="common">Fairy cichlid</name>
    <name type="synonym">Lamprologus brichardi</name>
    <dbReference type="NCBI Taxonomy" id="32507"/>
    <lineage>
        <taxon>Eukaryota</taxon>
        <taxon>Metazoa</taxon>
        <taxon>Chordata</taxon>
        <taxon>Craniata</taxon>
        <taxon>Vertebrata</taxon>
        <taxon>Euteleostomi</taxon>
        <taxon>Actinopterygii</taxon>
        <taxon>Neopterygii</taxon>
        <taxon>Teleostei</taxon>
        <taxon>Neoteleostei</taxon>
        <taxon>Acanthomorphata</taxon>
        <taxon>Ovalentaria</taxon>
        <taxon>Cichlomorphae</taxon>
        <taxon>Cichliformes</taxon>
        <taxon>Cichlidae</taxon>
        <taxon>African cichlids</taxon>
        <taxon>Pseudocrenilabrinae</taxon>
        <taxon>Lamprologini</taxon>
        <taxon>Neolamprologus</taxon>
    </lineage>
</organism>
<reference evidence="1" key="1">
    <citation type="submission" date="2025-08" db="UniProtKB">
        <authorList>
            <consortium name="Ensembl"/>
        </authorList>
    </citation>
    <scope>IDENTIFICATION</scope>
</reference>
<reference evidence="1" key="2">
    <citation type="submission" date="2025-09" db="UniProtKB">
        <authorList>
            <consortium name="Ensembl"/>
        </authorList>
    </citation>
    <scope>IDENTIFICATION</scope>
</reference>
<evidence type="ECO:0000313" key="2">
    <source>
        <dbReference type="Proteomes" id="UP000261580"/>
    </source>
</evidence>
<keyword evidence="2" id="KW-1185">Reference proteome</keyword>
<dbReference type="AlphaFoldDB" id="A0A3Q4HTA2"/>
<accession>A0A3Q4HTA2</accession>
<dbReference type="GeneTree" id="ENSGT00940000178190"/>